<dbReference type="SUPFAM" id="SSF55729">
    <property type="entry name" value="Acyl-CoA N-acyltransferases (Nat)"/>
    <property type="match status" value="1"/>
</dbReference>
<feature type="domain" description="N-acetyltransferase" evidence="1">
    <location>
        <begin position="10"/>
        <end position="156"/>
    </location>
</feature>
<dbReference type="InterPro" id="IPR016181">
    <property type="entry name" value="Acyl_CoA_acyltransferase"/>
</dbReference>
<accession>A0A0V8H792</accession>
<organism evidence="2 3">
    <name type="scientific">[Bacillus] enclensis</name>
    <dbReference type="NCBI Taxonomy" id="1402860"/>
    <lineage>
        <taxon>Bacteria</taxon>
        <taxon>Bacillati</taxon>
        <taxon>Bacillota</taxon>
        <taxon>Bacilli</taxon>
        <taxon>Bacillales</taxon>
        <taxon>Bacillaceae</taxon>
        <taxon>Rossellomorea</taxon>
    </lineage>
</organism>
<sequence>MYRTRNATDAEIPLMADHWYRMACEMCEIDDMPKPDIHRIEEVKSLFIKESEAGQLMFRVALDESDQIAACAGGLLRTEYPYPLAKEQSLFGWVISVYTLENHRHNGLASTLTDEVCVWLKQNGAKRARLWSSSTGRSVYEKNGFKPMMDMTKPLL</sequence>
<dbReference type="OrthoDB" id="119498at2"/>
<dbReference type="Proteomes" id="UP000181997">
    <property type="component" value="Unassembled WGS sequence"/>
</dbReference>
<dbReference type="AlphaFoldDB" id="A0A0V8H792"/>
<dbReference type="GO" id="GO:0016747">
    <property type="term" value="F:acyltransferase activity, transferring groups other than amino-acyl groups"/>
    <property type="evidence" value="ECO:0007669"/>
    <property type="project" value="InterPro"/>
</dbReference>
<keyword evidence="3" id="KW-1185">Reference proteome</keyword>
<dbReference type="RefSeq" id="WP_058299892.1">
    <property type="nucleotide sequence ID" value="NZ_FMAU01000009.1"/>
</dbReference>
<keyword evidence="2" id="KW-0808">Transferase</keyword>
<reference evidence="3" key="1">
    <citation type="submission" date="2016-08" db="EMBL/GenBank/DDBJ databases">
        <authorList>
            <person name="Varghese N."/>
            <person name="Submissions Spin"/>
        </authorList>
    </citation>
    <scope>NUCLEOTIDE SEQUENCE [LARGE SCALE GENOMIC DNA]</scope>
    <source>
        <strain evidence="3">SGD-1123</strain>
    </source>
</reference>
<gene>
    <name evidence="2" type="ORF">GA0061094_4108</name>
</gene>
<dbReference type="EMBL" id="FMAU01000009">
    <property type="protein sequence ID" value="SCC34032.1"/>
    <property type="molecule type" value="Genomic_DNA"/>
</dbReference>
<proteinExistence type="predicted"/>
<dbReference type="Pfam" id="PF00583">
    <property type="entry name" value="Acetyltransf_1"/>
    <property type="match status" value="1"/>
</dbReference>
<dbReference type="CDD" id="cd04301">
    <property type="entry name" value="NAT_SF"/>
    <property type="match status" value="1"/>
</dbReference>
<protein>
    <submittedName>
        <fullName evidence="2">Acetyltransferase (GNAT) family protein</fullName>
    </submittedName>
</protein>
<dbReference type="InterPro" id="IPR000182">
    <property type="entry name" value="GNAT_dom"/>
</dbReference>
<evidence type="ECO:0000259" key="1">
    <source>
        <dbReference type="PROSITE" id="PS51186"/>
    </source>
</evidence>
<evidence type="ECO:0000313" key="2">
    <source>
        <dbReference type="EMBL" id="SCC34032.1"/>
    </source>
</evidence>
<dbReference type="Gene3D" id="3.40.630.30">
    <property type="match status" value="1"/>
</dbReference>
<evidence type="ECO:0000313" key="3">
    <source>
        <dbReference type="Proteomes" id="UP000181997"/>
    </source>
</evidence>
<dbReference type="PROSITE" id="PS51186">
    <property type="entry name" value="GNAT"/>
    <property type="match status" value="1"/>
</dbReference>
<name>A0A0V8H792_9BACI</name>